<feature type="compositionally biased region" description="Low complexity" evidence="1">
    <location>
        <begin position="438"/>
        <end position="468"/>
    </location>
</feature>
<feature type="compositionally biased region" description="Low complexity" evidence="1">
    <location>
        <begin position="521"/>
        <end position="531"/>
    </location>
</feature>
<feature type="compositionally biased region" description="Low complexity" evidence="1">
    <location>
        <begin position="376"/>
        <end position="402"/>
    </location>
</feature>
<feature type="compositionally biased region" description="Low complexity" evidence="1">
    <location>
        <begin position="482"/>
        <end position="505"/>
    </location>
</feature>
<evidence type="ECO:0008006" key="3">
    <source>
        <dbReference type="Google" id="ProtNLM"/>
    </source>
</evidence>
<sequence>MAPLTTDDAGTSDGRAPDADRSGDLARVVGLAEELLTRRHGATVRLADPVDLGGSARSLVVRVRVAEDPFSLPRTLVLKHYLDQPGTGEQSTDRFRYEAESCQLLTAMPAEDRASPMLVANDPAHRLLVLEDLGRCSTLADRLHEPDAEAAERALLGWARSLGRMQAATAGREVDFGALLRRFGERAWRDPLADDARAALAELPDQLEQLLRVEAAPDAVTEARTAARLLGGSGYRAFSPAEIRPDNCLLTGSGARFLDFEWGCFRDVALTAATLRLPLPSGGKARAQPAGMAEAMVAAWHAEITPVWTDLADPDVLRERVLQAEVLWVWLSTRALLPVVVGARHAGPAARVVVADPGEDAPAVLSALWRRLGVDAGPAGTTPSPSSPRRSSAPSGATAGRPSSRRTRPSGAREARTPQAASRRARWTNASATGPDQSSAPAARSDSASRRPVSSRSSPPGSISTASPVSRAPPGTTVPWVTRTARSSPARTASRSAASPAPTAATRRRGSTRRTSRHASRAAGSWSRRSAGTPRAAVRSWTCRHMSRHWAPSTGSPATRSASWVTARCRAAPREARSVSGPA</sequence>
<proteinExistence type="predicted"/>
<feature type="compositionally biased region" description="Polar residues" evidence="1">
    <location>
        <begin position="553"/>
        <end position="564"/>
    </location>
</feature>
<name>A0A6J4I7G8_9PSEU</name>
<reference evidence="2" key="1">
    <citation type="submission" date="2020-02" db="EMBL/GenBank/DDBJ databases">
        <authorList>
            <person name="Meier V. D."/>
        </authorList>
    </citation>
    <scope>NUCLEOTIDE SEQUENCE</scope>
    <source>
        <strain evidence="2">AVDCRST_MAG54</strain>
    </source>
</reference>
<feature type="region of interest" description="Disordered" evidence="1">
    <location>
        <begin position="1"/>
        <end position="22"/>
    </location>
</feature>
<accession>A0A6J4I7G8</accession>
<dbReference type="SUPFAM" id="SSF56112">
    <property type="entry name" value="Protein kinase-like (PK-like)"/>
    <property type="match status" value="1"/>
</dbReference>
<evidence type="ECO:0000256" key="1">
    <source>
        <dbReference type="SAM" id="MobiDB-lite"/>
    </source>
</evidence>
<evidence type="ECO:0000313" key="2">
    <source>
        <dbReference type="EMBL" id="CAA9243095.1"/>
    </source>
</evidence>
<dbReference type="AlphaFoldDB" id="A0A6J4I7G8"/>
<feature type="compositionally biased region" description="Polar residues" evidence="1">
    <location>
        <begin position="428"/>
        <end position="437"/>
    </location>
</feature>
<protein>
    <recommendedName>
        <fullName evidence="3">Aminoglycoside phosphotransferase domain-containing protein</fullName>
    </recommendedName>
</protein>
<gene>
    <name evidence="2" type="ORF">AVDCRST_MAG54-1603</name>
</gene>
<organism evidence="2">
    <name type="scientific">uncultured Actinomycetospora sp</name>
    <dbReference type="NCBI Taxonomy" id="1135996"/>
    <lineage>
        <taxon>Bacteria</taxon>
        <taxon>Bacillati</taxon>
        <taxon>Actinomycetota</taxon>
        <taxon>Actinomycetes</taxon>
        <taxon>Pseudonocardiales</taxon>
        <taxon>Pseudonocardiaceae</taxon>
        <taxon>Actinomycetospora</taxon>
        <taxon>environmental samples</taxon>
    </lineage>
</organism>
<feature type="region of interest" description="Disordered" evidence="1">
    <location>
        <begin position="375"/>
        <end position="583"/>
    </location>
</feature>
<dbReference type="EMBL" id="CADCTH010000217">
    <property type="protein sequence ID" value="CAA9243095.1"/>
    <property type="molecule type" value="Genomic_DNA"/>
</dbReference>
<dbReference type="InterPro" id="IPR011009">
    <property type="entry name" value="Kinase-like_dom_sf"/>
</dbReference>
<feature type="compositionally biased region" description="Basic residues" evidence="1">
    <location>
        <begin position="506"/>
        <end position="520"/>
    </location>
</feature>